<keyword evidence="1" id="KW-0472">Membrane</keyword>
<protein>
    <submittedName>
        <fullName evidence="2">Bm1502, isoform b</fullName>
    </submittedName>
</protein>
<gene>
    <name evidence="2" type="primary">Bm1502</name>
    <name evidence="2" type="ORF">BM_Bm1502</name>
</gene>
<name>A0A1I9G2C3_BRUMA</name>
<proteinExistence type="predicted"/>
<accession>A0A1I9G2C3</accession>
<reference evidence="2" key="1">
    <citation type="journal article" date="2007" name="Science">
        <title>Draft genome of the filarial nematode parasite Brugia malayi.</title>
        <authorList>
            <person name="Ghedin E."/>
            <person name="Wang S."/>
            <person name="Spiro D."/>
            <person name="Caler E."/>
            <person name="Zhao Q."/>
            <person name="Crabtree J."/>
            <person name="Allen J.E."/>
            <person name="Delcher A.L."/>
            <person name="Guiliano D.B."/>
            <person name="Miranda-Saavedra D."/>
            <person name="Angiuoli S.V."/>
            <person name="Creasy T."/>
            <person name="Amedeo P."/>
            <person name="Haas B."/>
            <person name="El-Sayed N.M."/>
            <person name="Wortman J.R."/>
            <person name="Feldblyum T."/>
            <person name="Tallon L."/>
            <person name="Schatz M."/>
            <person name="Shumway M."/>
            <person name="Koo H."/>
            <person name="Salzberg S.L."/>
            <person name="Schobel S."/>
            <person name="Pertea M."/>
            <person name="Pop M."/>
            <person name="White O."/>
            <person name="Barton G.J."/>
            <person name="Carlow C.K."/>
            <person name="Crawford M.J."/>
            <person name="Daub J."/>
            <person name="Dimmic M.W."/>
            <person name="Estes C.F."/>
            <person name="Foster J.M."/>
            <person name="Ganatra M."/>
            <person name="Gregory W.F."/>
            <person name="Johnson N.M."/>
            <person name="Jin J."/>
            <person name="Komuniecki R."/>
            <person name="Korf I."/>
            <person name="Kumar S."/>
            <person name="Laney S."/>
            <person name="Li B.W."/>
            <person name="Li W."/>
            <person name="Lindblom T.H."/>
            <person name="Lustigman S."/>
            <person name="Ma D."/>
            <person name="Maina C.V."/>
            <person name="Martin D.M."/>
            <person name="McCarter J.P."/>
            <person name="McReynolds L."/>
            <person name="Mitreva M."/>
            <person name="Nutman T.B."/>
            <person name="Parkinson J."/>
            <person name="Peregrin-Alvarez J.M."/>
            <person name="Poole C."/>
            <person name="Ren Q."/>
            <person name="Saunders L."/>
            <person name="Sluder A.E."/>
            <person name="Smith K."/>
            <person name="Stanke M."/>
            <person name="Unnasch T.R."/>
            <person name="Ware J."/>
            <person name="Wei A.D."/>
            <person name="Weil G."/>
            <person name="Williams D.J."/>
            <person name="Zhang Y."/>
            <person name="Williams S.A."/>
            <person name="Fraser-Liggett C."/>
            <person name="Slatko B."/>
            <person name="Blaxter M.L."/>
            <person name="Scott A.L."/>
        </authorList>
    </citation>
    <scope>NUCLEOTIDE SEQUENCE</scope>
    <source>
        <strain evidence="2">FR3</strain>
    </source>
</reference>
<reference evidence="2" key="2">
    <citation type="submission" date="2012-12" db="EMBL/GenBank/DDBJ databases">
        <authorList>
            <consortium name="WormBase Consortium"/>
            <person name="Ghedin E."/>
            <person name="Paulini M."/>
        </authorList>
    </citation>
    <scope>NUCLEOTIDE SEQUENCE</scope>
    <source>
        <strain evidence="2">FR3</strain>
    </source>
</reference>
<dbReference type="AlphaFoldDB" id="A0A1I9G2C3"/>
<organism evidence="2">
    <name type="scientific">Brugia malayi</name>
    <name type="common">Filarial nematode worm</name>
    <dbReference type="NCBI Taxonomy" id="6279"/>
    <lineage>
        <taxon>Eukaryota</taxon>
        <taxon>Metazoa</taxon>
        <taxon>Ecdysozoa</taxon>
        <taxon>Nematoda</taxon>
        <taxon>Chromadorea</taxon>
        <taxon>Rhabditida</taxon>
        <taxon>Spirurina</taxon>
        <taxon>Spiruromorpha</taxon>
        <taxon>Filarioidea</taxon>
        <taxon>Onchocercidae</taxon>
        <taxon>Brugia</taxon>
    </lineage>
</organism>
<evidence type="ECO:0000256" key="1">
    <source>
        <dbReference type="SAM" id="Phobius"/>
    </source>
</evidence>
<feature type="transmembrane region" description="Helical" evidence="1">
    <location>
        <begin position="48"/>
        <end position="69"/>
    </location>
</feature>
<evidence type="ECO:0000313" key="2">
    <source>
        <dbReference type="EMBL" id="CDQ00499.1"/>
    </source>
</evidence>
<sequence>MQLKITKATRPNCHPSSILLKYTTSTPKKGHDGRRPLYPTLTYSIPMVTTRFIGIMDLGIYVGLTIIINTLSHQKRVTKQTLYLSTLFLLHPFILPSSLPAREIKLLAKLVCPTSMEWIRLNHH</sequence>
<dbReference type="EMBL" id="LN857014">
    <property type="protein sequence ID" value="CDQ00499.1"/>
    <property type="molecule type" value="Genomic_DNA"/>
</dbReference>
<keyword evidence="1" id="KW-1133">Transmembrane helix</keyword>
<keyword evidence="1" id="KW-0812">Transmembrane</keyword>